<proteinExistence type="predicted"/>
<dbReference type="AlphaFoldDB" id="A0A6J7GW24"/>
<evidence type="ECO:0000256" key="1">
    <source>
        <dbReference type="SAM" id="MobiDB-lite"/>
    </source>
</evidence>
<protein>
    <submittedName>
        <fullName evidence="2">Unannotated protein</fullName>
    </submittedName>
</protein>
<reference evidence="2" key="1">
    <citation type="submission" date="2020-05" db="EMBL/GenBank/DDBJ databases">
        <authorList>
            <person name="Chiriac C."/>
            <person name="Salcher M."/>
            <person name="Ghai R."/>
            <person name="Kavagutti S V."/>
        </authorList>
    </citation>
    <scope>NUCLEOTIDE SEQUENCE</scope>
</reference>
<name>A0A6J7GW24_9ZZZZ</name>
<evidence type="ECO:0000313" key="2">
    <source>
        <dbReference type="EMBL" id="CAB4912697.1"/>
    </source>
</evidence>
<feature type="compositionally biased region" description="Basic and acidic residues" evidence="1">
    <location>
        <begin position="262"/>
        <end position="274"/>
    </location>
</feature>
<gene>
    <name evidence="2" type="ORF">UFOPK3609_00965</name>
</gene>
<accession>A0A6J7GW24</accession>
<feature type="region of interest" description="Disordered" evidence="1">
    <location>
        <begin position="250"/>
        <end position="289"/>
    </location>
</feature>
<sequence>MPQGAHGDVAALVPEALRQVAAALGVVDAVGDAGQEVGVVVAQVGQEGQGQALVGAFVGRPGVEAGADRGLGEQPAPVAGLVVVPAAGGGLQPRADRAGEGERRLGVAVPGLAHRRDHVERALRAELTAERAHDRLVVQPAGHPRVEVLDELAVALAAVERLGAVGDLGAQLDLDRVGRVGRHLEGHGPAAERALVAPVDHDRQVDARREPLGALAQVGDEAEHGRQLRHALIGAGRGVADGVGLRLRARGQVGDGGGRAPGCRDVDRDERHGGPDSSGGHRKRFGPRP</sequence>
<dbReference type="EMBL" id="CAFBMQ010000136">
    <property type="protein sequence ID" value="CAB4912697.1"/>
    <property type="molecule type" value="Genomic_DNA"/>
</dbReference>
<organism evidence="2">
    <name type="scientific">freshwater metagenome</name>
    <dbReference type="NCBI Taxonomy" id="449393"/>
    <lineage>
        <taxon>unclassified sequences</taxon>
        <taxon>metagenomes</taxon>
        <taxon>ecological metagenomes</taxon>
    </lineage>
</organism>
<feature type="compositionally biased region" description="Basic residues" evidence="1">
    <location>
        <begin position="280"/>
        <end position="289"/>
    </location>
</feature>